<dbReference type="OrthoDB" id="3066544at2759"/>
<name>A0A9W8MA03_9AGAR</name>
<feature type="non-terminal residue" evidence="3">
    <location>
        <position position="347"/>
    </location>
</feature>
<keyword evidence="2" id="KW-0732">Signal</keyword>
<evidence type="ECO:0000256" key="2">
    <source>
        <dbReference type="SAM" id="SignalP"/>
    </source>
</evidence>
<feature type="compositionally biased region" description="Basic and acidic residues" evidence="1">
    <location>
        <begin position="117"/>
        <end position="133"/>
    </location>
</feature>
<feature type="region of interest" description="Disordered" evidence="1">
    <location>
        <begin position="231"/>
        <end position="280"/>
    </location>
</feature>
<comment type="caution">
    <text evidence="3">The sequence shown here is derived from an EMBL/GenBank/DDBJ whole genome shotgun (WGS) entry which is preliminary data.</text>
</comment>
<sequence length="347" mass="37949">MKFFIPFLVSVVPLVLHLAATTQAAPLAVQGDLRARDPTDSLVDDLVARALNLRKLSQTIQAIQKGQTARKSADDKKKALNSKTIRNLKKPKTTDPAKMAPKDKQAQKGIGQAITKAVKDKKDKNRSKLEAKKKTPAQAAKSKEEKAQRRKDRKATGAPAPPPKAPGKKAVEKKDKKAITSAERNQVKDAFKKADRKKKEIGNLPGRKDTFEVGKNKFSGKDVRQGVFNSYLHKGHPVGDSPANKNPKTFNNSPYSATHPDPNLRNKPAIPAPGYRKGREYPIKTNSHNGYTGSGPVGAGRVVTYKDGAKKEVAVIGHDASKGGDPTDHYLAKHTKAKRELIEDWDM</sequence>
<dbReference type="PROSITE" id="PS50096">
    <property type="entry name" value="IQ"/>
    <property type="match status" value="1"/>
</dbReference>
<protein>
    <submittedName>
        <fullName evidence="3">Uncharacterized protein</fullName>
    </submittedName>
</protein>
<feature type="chain" id="PRO_5040752878" evidence="2">
    <location>
        <begin position="25"/>
        <end position="347"/>
    </location>
</feature>
<accession>A0A9W8MA03</accession>
<evidence type="ECO:0000256" key="1">
    <source>
        <dbReference type="SAM" id="MobiDB-lite"/>
    </source>
</evidence>
<keyword evidence="4" id="KW-1185">Reference proteome</keyword>
<dbReference type="EMBL" id="JANBPK010001476">
    <property type="protein sequence ID" value="KAJ2922776.1"/>
    <property type="molecule type" value="Genomic_DNA"/>
</dbReference>
<reference evidence="3" key="1">
    <citation type="submission" date="2022-06" db="EMBL/GenBank/DDBJ databases">
        <title>Genome Sequence of Candolleomyces eurysporus.</title>
        <authorList>
            <person name="Buettner E."/>
        </authorList>
    </citation>
    <scope>NUCLEOTIDE SEQUENCE</scope>
    <source>
        <strain evidence="3">VTCC 930004</strain>
    </source>
</reference>
<organism evidence="3 4">
    <name type="scientific">Candolleomyces eurysporus</name>
    <dbReference type="NCBI Taxonomy" id="2828524"/>
    <lineage>
        <taxon>Eukaryota</taxon>
        <taxon>Fungi</taxon>
        <taxon>Dikarya</taxon>
        <taxon>Basidiomycota</taxon>
        <taxon>Agaricomycotina</taxon>
        <taxon>Agaricomycetes</taxon>
        <taxon>Agaricomycetidae</taxon>
        <taxon>Agaricales</taxon>
        <taxon>Agaricineae</taxon>
        <taxon>Psathyrellaceae</taxon>
        <taxon>Candolleomyces</taxon>
    </lineage>
</organism>
<feature type="region of interest" description="Disordered" evidence="1">
    <location>
        <begin position="66"/>
        <end position="217"/>
    </location>
</feature>
<feature type="compositionally biased region" description="Polar residues" evidence="1">
    <location>
        <begin position="243"/>
        <end position="256"/>
    </location>
</feature>
<dbReference type="Proteomes" id="UP001140091">
    <property type="component" value="Unassembled WGS sequence"/>
</dbReference>
<evidence type="ECO:0000313" key="4">
    <source>
        <dbReference type="Proteomes" id="UP001140091"/>
    </source>
</evidence>
<evidence type="ECO:0000313" key="3">
    <source>
        <dbReference type="EMBL" id="KAJ2922776.1"/>
    </source>
</evidence>
<feature type="compositionally biased region" description="Basic and acidic residues" evidence="1">
    <location>
        <begin position="92"/>
        <end position="106"/>
    </location>
</feature>
<gene>
    <name evidence="3" type="ORF">H1R20_g14331</name>
</gene>
<feature type="compositionally biased region" description="Basic and acidic residues" evidence="1">
    <location>
        <begin position="185"/>
        <end position="217"/>
    </location>
</feature>
<feature type="signal peptide" evidence="2">
    <location>
        <begin position="1"/>
        <end position="24"/>
    </location>
</feature>
<feature type="compositionally biased region" description="Basic and acidic residues" evidence="1">
    <location>
        <begin position="169"/>
        <end position="178"/>
    </location>
</feature>
<proteinExistence type="predicted"/>
<dbReference type="AlphaFoldDB" id="A0A9W8MA03"/>